<dbReference type="EMBL" id="BK015747">
    <property type="protein sequence ID" value="DAE23144.1"/>
    <property type="molecule type" value="Genomic_DNA"/>
</dbReference>
<proteinExistence type="predicted"/>
<sequence>MAYSVILIACFKRIFIISEIPFLYLSTAWVDNPQFLLIE</sequence>
<accession>A0A8S5QVQ8</accession>
<organism evidence="1">
    <name type="scientific">Siphoviridae sp. ctt0Q14</name>
    <dbReference type="NCBI Taxonomy" id="2826489"/>
    <lineage>
        <taxon>Viruses</taxon>
        <taxon>Duplodnaviria</taxon>
        <taxon>Heunggongvirae</taxon>
        <taxon>Uroviricota</taxon>
        <taxon>Caudoviricetes</taxon>
    </lineage>
</organism>
<evidence type="ECO:0000313" key="1">
    <source>
        <dbReference type="EMBL" id="DAE23144.1"/>
    </source>
</evidence>
<name>A0A8S5QVQ8_9CAUD</name>
<protein>
    <submittedName>
        <fullName evidence="1">Uncharacterized protein</fullName>
    </submittedName>
</protein>
<reference evidence="1" key="1">
    <citation type="journal article" date="2021" name="Proc. Natl. Acad. Sci. U.S.A.">
        <title>A Catalog of Tens of Thousands of Viruses from Human Metagenomes Reveals Hidden Associations with Chronic Diseases.</title>
        <authorList>
            <person name="Tisza M.J."/>
            <person name="Buck C.B."/>
        </authorList>
    </citation>
    <scope>NUCLEOTIDE SEQUENCE</scope>
    <source>
        <strain evidence="1">Ctt0Q14</strain>
    </source>
</reference>